<accession>A0A971IDX6</accession>
<protein>
    <submittedName>
        <fullName evidence="1">Uncharacterized protein</fullName>
    </submittedName>
</protein>
<dbReference type="RefSeq" id="WP_273174514.1">
    <property type="nucleotide sequence ID" value="NZ_CP181270.1"/>
</dbReference>
<sequence length="142" mass="15934">MAAANRQDILQYLAQHDIHVNADTPMVWAEKDTRGLGAALGAFAQLAGSRYFVAVFTPERLILVRMTLGGKINVEEPFIVFDSATTKVTMKKMFLNMQYLTVLRTEDGHRMKLLASNAKGVEKREFNRSSAVKEMLGLQDKQ</sequence>
<reference evidence="1" key="1">
    <citation type="journal article" date="2020" name="Biotechnol. Biofuels">
        <title>New insights from the biogas microbiome by comprehensive genome-resolved metagenomics of nearly 1600 species originating from multiple anaerobic digesters.</title>
        <authorList>
            <person name="Campanaro S."/>
            <person name="Treu L."/>
            <person name="Rodriguez-R L.M."/>
            <person name="Kovalovszki A."/>
            <person name="Ziels R.M."/>
            <person name="Maus I."/>
            <person name="Zhu X."/>
            <person name="Kougias P.G."/>
            <person name="Basile A."/>
            <person name="Luo G."/>
            <person name="Schluter A."/>
            <person name="Konstantinidis K.T."/>
            <person name="Angelidaki I."/>
        </authorList>
    </citation>
    <scope>NUCLEOTIDE SEQUENCE</scope>
    <source>
        <strain evidence="1">AS01afH2WH_6</strain>
    </source>
</reference>
<dbReference type="EMBL" id="JAAXZR010000027">
    <property type="protein sequence ID" value="NLT80363.1"/>
    <property type="molecule type" value="Genomic_DNA"/>
</dbReference>
<reference evidence="1" key="2">
    <citation type="submission" date="2020-01" db="EMBL/GenBank/DDBJ databases">
        <authorList>
            <person name="Campanaro S."/>
        </authorList>
    </citation>
    <scope>NUCLEOTIDE SEQUENCE</scope>
    <source>
        <strain evidence="1">AS01afH2WH_6</strain>
    </source>
</reference>
<dbReference type="AlphaFoldDB" id="A0A971IDX6"/>
<proteinExistence type="predicted"/>
<organism evidence="1 2">
    <name type="scientific">Bifidobacterium crudilactis</name>
    <dbReference type="NCBI Taxonomy" id="327277"/>
    <lineage>
        <taxon>Bacteria</taxon>
        <taxon>Bacillati</taxon>
        <taxon>Actinomycetota</taxon>
        <taxon>Actinomycetes</taxon>
        <taxon>Bifidobacteriales</taxon>
        <taxon>Bifidobacteriaceae</taxon>
        <taxon>Bifidobacterium</taxon>
    </lineage>
</organism>
<dbReference type="Proteomes" id="UP000767327">
    <property type="component" value="Unassembled WGS sequence"/>
</dbReference>
<evidence type="ECO:0000313" key="2">
    <source>
        <dbReference type="Proteomes" id="UP000767327"/>
    </source>
</evidence>
<evidence type="ECO:0000313" key="1">
    <source>
        <dbReference type="EMBL" id="NLT80363.1"/>
    </source>
</evidence>
<name>A0A971IDX6_9BIFI</name>
<gene>
    <name evidence="1" type="ORF">GXW98_08800</name>
</gene>
<comment type="caution">
    <text evidence="1">The sequence shown here is derived from an EMBL/GenBank/DDBJ whole genome shotgun (WGS) entry which is preliminary data.</text>
</comment>